<feature type="non-terminal residue" evidence="1">
    <location>
        <position position="1"/>
    </location>
</feature>
<proteinExistence type="predicted"/>
<dbReference type="Proteomes" id="UP001432322">
    <property type="component" value="Unassembled WGS sequence"/>
</dbReference>
<feature type="non-terminal residue" evidence="1">
    <location>
        <position position="190"/>
    </location>
</feature>
<protein>
    <recommendedName>
        <fullName evidence="3">Serpin domain-containing protein</fullName>
    </recommendedName>
</protein>
<gene>
    <name evidence="1" type="ORF">PFISCL1PPCAC_6630</name>
</gene>
<keyword evidence="2" id="KW-1185">Reference proteome</keyword>
<evidence type="ECO:0000313" key="1">
    <source>
        <dbReference type="EMBL" id="GMT15333.1"/>
    </source>
</evidence>
<evidence type="ECO:0008006" key="3">
    <source>
        <dbReference type="Google" id="ProtNLM"/>
    </source>
</evidence>
<reference evidence="1" key="1">
    <citation type="submission" date="2023-10" db="EMBL/GenBank/DDBJ databases">
        <title>Genome assembly of Pristionchus species.</title>
        <authorList>
            <person name="Yoshida K."/>
            <person name="Sommer R.J."/>
        </authorList>
    </citation>
    <scope>NUCLEOTIDE SEQUENCE</scope>
    <source>
        <strain evidence="1">RS5133</strain>
    </source>
</reference>
<comment type="caution">
    <text evidence="1">The sequence shown here is derived from an EMBL/GenBank/DDBJ whole genome shotgun (WGS) entry which is preliminary data.</text>
</comment>
<accession>A0AAV5V806</accession>
<sequence length="190" mass="22339">FQVRSRDEMLISDRIFNEDGEVDIERSVVLPLNSAFSMIHRISSTLALKGLELKDVGTLPTDNLEKLFELLPFIAVLESISVFKSYSIDLFKFKLRSFVENLRRNRKYRNVEFRGAILTVTAEELMEIRSLHMEMFEMEYFFIRIECFQIEDIIFVSPDGSLIRRELHETGNQGRMVTFLSRDKKNPLLF</sequence>
<name>A0AAV5V806_9BILA</name>
<organism evidence="1 2">
    <name type="scientific">Pristionchus fissidentatus</name>
    <dbReference type="NCBI Taxonomy" id="1538716"/>
    <lineage>
        <taxon>Eukaryota</taxon>
        <taxon>Metazoa</taxon>
        <taxon>Ecdysozoa</taxon>
        <taxon>Nematoda</taxon>
        <taxon>Chromadorea</taxon>
        <taxon>Rhabditida</taxon>
        <taxon>Rhabditina</taxon>
        <taxon>Diplogasteromorpha</taxon>
        <taxon>Diplogasteroidea</taxon>
        <taxon>Neodiplogasteridae</taxon>
        <taxon>Pristionchus</taxon>
    </lineage>
</organism>
<dbReference type="AlphaFoldDB" id="A0AAV5V806"/>
<dbReference type="EMBL" id="BTSY01000002">
    <property type="protein sequence ID" value="GMT15333.1"/>
    <property type="molecule type" value="Genomic_DNA"/>
</dbReference>
<evidence type="ECO:0000313" key="2">
    <source>
        <dbReference type="Proteomes" id="UP001432322"/>
    </source>
</evidence>